<name>A0A2S1WLZ2_9ANNE</name>
<feature type="domain" description="Neurotransmitter-gated ion-channel transmembrane" evidence="18">
    <location>
        <begin position="238"/>
        <end position="321"/>
    </location>
</feature>
<keyword evidence="1 16" id="KW-0813">Transport</keyword>
<evidence type="ECO:0000259" key="17">
    <source>
        <dbReference type="Pfam" id="PF02931"/>
    </source>
</evidence>
<dbReference type="EMBL" id="MG973336">
    <property type="protein sequence ID" value="AWJ68189.1"/>
    <property type="molecule type" value="mRNA"/>
</dbReference>
<dbReference type="SUPFAM" id="SSF90112">
    <property type="entry name" value="Neurotransmitter-gated ion-channel transmembrane pore"/>
    <property type="match status" value="1"/>
</dbReference>
<dbReference type="GO" id="GO:0004888">
    <property type="term" value="F:transmembrane signaling receptor activity"/>
    <property type="evidence" value="ECO:0007669"/>
    <property type="project" value="InterPro"/>
</dbReference>
<accession>A0A2S1WLZ2</accession>
<keyword evidence="5 16" id="KW-1133">Transmembrane helix</keyword>
<evidence type="ECO:0000259" key="18">
    <source>
        <dbReference type="Pfam" id="PF02932"/>
    </source>
</evidence>
<evidence type="ECO:0000256" key="9">
    <source>
        <dbReference type="ARBA" id="ARBA00023157"/>
    </source>
</evidence>
<dbReference type="SUPFAM" id="SSF63712">
    <property type="entry name" value="Nicotinic receptor ligand binding domain-like"/>
    <property type="match status" value="1"/>
</dbReference>
<organism evidence="19">
    <name type="scientific">Hirudo verbana</name>
    <dbReference type="NCBI Taxonomy" id="311461"/>
    <lineage>
        <taxon>Eukaryota</taxon>
        <taxon>Metazoa</taxon>
        <taxon>Spiralia</taxon>
        <taxon>Lophotrochozoa</taxon>
        <taxon>Annelida</taxon>
        <taxon>Clitellata</taxon>
        <taxon>Hirudinea</taxon>
        <taxon>Hirudinida</taxon>
        <taxon>Hirudiniformes</taxon>
        <taxon>Hirudinidae</taxon>
        <taxon>Hirudo</taxon>
    </lineage>
</organism>
<comment type="similarity">
    <text evidence="16">Belongs to the ligand-gated ion channel (TC 1.A.9) family.</text>
</comment>
<protein>
    <submittedName>
        <fullName evidence="19">Putative GABA receptor 7</fullName>
    </submittedName>
</protein>
<feature type="transmembrane region" description="Helical" evidence="16">
    <location>
        <begin position="295"/>
        <end position="314"/>
    </location>
</feature>
<dbReference type="Gene3D" id="2.70.170.10">
    <property type="entry name" value="Neurotransmitter-gated ion-channel ligand-binding domain"/>
    <property type="match status" value="1"/>
</dbReference>
<dbReference type="GO" id="GO:0005230">
    <property type="term" value="F:extracellular ligand-gated monoatomic ion channel activity"/>
    <property type="evidence" value="ECO:0007669"/>
    <property type="project" value="InterPro"/>
</dbReference>
<dbReference type="NCBIfam" id="TIGR00860">
    <property type="entry name" value="LIC"/>
    <property type="match status" value="1"/>
</dbReference>
<dbReference type="CDD" id="cd19049">
    <property type="entry name" value="LGIC_TM_anion"/>
    <property type="match status" value="1"/>
</dbReference>
<reference evidence="19" key="1">
    <citation type="submission" date="2018-02" db="EMBL/GenBank/DDBJ databases">
        <title>Hirudo verbana central nervous system transcriptome analysis of ion channel and receptor content.</title>
        <authorList>
            <person name="Northcutt A.J."/>
            <person name="Schulz D.J."/>
            <person name="Mesce K.A."/>
        </authorList>
    </citation>
    <scope>NUCLEOTIDE SEQUENCE</scope>
</reference>
<feature type="chain" id="PRO_5022252888" evidence="16">
    <location>
        <begin position="20"/>
        <end position="418"/>
    </location>
</feature>
<evidence type="ECO:0000256" key="1">
    <source>
        <dbReference type="ARBA" id="ARBA00022448"/>
    </source>
</evidence>
<dbReference type="GO" id="GO:0005254">
    <property type="term" value="F:chloride channel activity"/>
    <property type="evidence" value="ECO:0007669"/>
    <property type="project" value="UniProtKB-KW"/>
</dbReference>
<dbReference type="InterPro" id="IPR006202">
    <property type="entry name" value="Neur_chan_lig-bd"/>
</dbReference>
<keyword evidence="14 16" id="KW-0407">Ion channel</keyword>
<dbReference type="AlphaFoldDB" id="A0A2S1WLZ2"/>
<keyword evidence="4 16" id="KW-0732">Signal</keyword>
<keyword evidence="19" id="KW-0675">Receptor</keyword>
<evidence type="ECO:0000256" key="13">
    <source>
        <dbReference type="ARBA" id="ARBA00023257"/>
    </source>
</evidence>
<keyword evidence="12" id="KW-0868">Chloride</keyword>
<evidence type="ECO:0000256" key="4">
    <source>
        <dbReference type="ARBA" id="ARBA00022729"/>
    </source>
</evidence>
<evidence type="ECO:0000313" key="19">
    <source>
        <dbReference type="EMBL" id="AWJ68189.1"/>
    </source>
</evidence>
<keyword evidence="9" id="KW-1015">Disulfide bond</keyword>
<keyword evidence="3 16" id="KW-0812">Transmembrane</keyword>
<dbReference type="PRINTS" id="PR00252">
    <property type="entry name" value="NRIONCHANNEL"/>
</dbReference>
<keyword evidence="11" id="KW-0325">Glycoprotein</keyword>
<dbReference type="PROSITE" id="PS00236">
    <property type="entry name" value="NEUROTR_ION_CHANNEL"/>
    <property type="match status" value="1"/>
</dbReference>
<evidence type="ECO:0000256" key="16">
    <source>
        <dbReference type="RuleBase" id="RU000687"/>
    </source>
</evidence>
<evidence type="ECO:0000256" key="15">
    <source>
        <dbReference type="ARBA" id="ARBA00034104"/>
    </source>
</evidence>
<feature type="domain" description="Neurotransmitter-gated ion-channel ligand-binding" evidence="17">
    <location>
        <begin position="33"/>
        <end position="229"/>
    </location>
</feature>
<keyword evidence="7 16" id="KW-0406">Ion transport</keyword>
<evidence type="ECO:0000256" key="3">
    <source>
        <dbReference type="ARBA" id="ARBA00022692"/>
    </source>
</evidence>
<feature type="transmembrane region" description="Helical" evidence="16">
    <location>
        <begin position="393"/>
        <end position="412"/>
    </location>
</feature>
<feature type="transmembrane region" description="Helical" evidence="16">
    <location>
        <begin position="263"/>
        <end position="283"/>
    </location>
</feature>
<keyword evidence="10" id="KW-0869">Chloride channel</keyword>
<evidence type="ECO:0000256" key="5">
    <source>
        <dbReference type="ARBA" id="ARBA00022989"/>
    </source>
</evidence>
<dbReference type="GO" id="GO:0034707">
    <property type="term" value="C:chloride channel complex"/>
    <property type="evidence" value="ECO:0007669"/>
    <property type="project" value="UniProtKB-KW"/>
</dbReference>
<keyword evidence="6" id="KW-0770">Synapse</keyword>
<dbReference type="Gene3D" id="1.20.58.390">
    <property type="entry name" value="Neurotransmitter-gated ion-channel transmembrane domain"/>
    <property type="match status" value="1"/>
</dbReference>
<evidence type="ECO:0000256" key="14">
    <source>
        <dbReference type="ARBA" id="ARBA00023303"/>
    </source>
</evidence>
<dbReference type="InterPro" id="IPR006029">
    <property type="entry name" value="Neurotrans-gated_channel_TM"/>
</dbReference>
<dbReference type="InterPro" id="IPR036734">
    <property type="entry name" value="Neur_chan_lig-bd_sf"/>
</dbReference>
<evidence type="ECO:0000256" key="2">
    <source>
        <dbReference type="ARBA" id="ARBA00022475"/>
    </source>
</evidence>
<dbReference type="Pfam" id="PF02932">
    <property type="entry name" value="Neur_chan_memb"/>
    <property type="match status" value="1"/>
</dbReference>
<evidence type="ECO:0000256" key="10">
    <source>
        <dbReference type="ARBA" id="ARBA00023173"/>
    </source>
</evidence>
<dbReference type="FunFam" id="1.20.58.390:FF:000067">
    <property type="entry name" value="Glycine receptor subunit alpha-2"/>
    <property type="match status" value="1"/>
</dbReference>
<proteinExistence type="evidence at transcript level"/>
<dbReference type="GO" id="GO:0045211">
    <property type="term" value="C:postsynaptic membrane"/>
    <property type="evidence" value="ECO:0007669"/>
    <property type="project" value="UniProtKB-SubCell"/>
</dbReference>
<dbReference type="InterPro" id="IPR006201">
    <property type="entry name" value="Neur_channel"/>
</dbReference>
<feature type="signal peptide" evidence="16">
    <location>
        <begin position="1"/>
        <end position="19"/>
    </location>
</feature>
<dbReference type="InterPro" id="IPR038050">
    <property type="entry name" value="Neuro_actylchol_rec"/>
</dbReference>
<evidence type="ECO:0000256" key="6">
    <source>
        <dbReference type="ARBA" id="ARBA00023018"/>
    </source>
</evidence>
<dbReference type="PROSITE" id="PS51257">
    <property type="entry name" value="PROKAR_LIPOPROTEIN"/>
    <property type="match status" value="1"/>
</dbReference>
<dbReference type="InterPro" id="IPR018000">
    <property type="entry name" value="Neurotransmitter_ion_chnl_CS"/>
</dbReference>
<keyword evidence="13" id="KW-0628">Postsynaptic cell membrane</keyword>
<evidence type="ECO:0000256" key="11">
    <source>
        <dbReference type="ARBA" id="ARBA00023180"/>
    </source>
</evidence>
<evidence type="ECO:0000256" key="7">
    <source>
        <dbReference type="ARBA" id="ARBA00023065"/>
    </source>
</evidence>
<dbReference type="InterPro" id="IPR006028">
    <property type="entry name" value="GABAA/Glycine_rcpt"/>
</dbReference>
<evidence type="ECO:0000256" key="12">
    <source>
        <dbReference type="ARBA" id="ARBA00023214"/>
    </source>
</evidence>
<dbReference type="InterPro" id="IPR036719">
    <property type="entry name" value="Neuro-gated_channel_TM_sf"/>
</dbReference>
<dbReference type="PRINTS" id="PR00253">
    <property type="entry name" value="GABAARECEPTR"/>
</dbReference>
<sequence>MALLKSILLLVAGFALACSSPFTKSHMERQMRVKGYSKDDPPRLESPTFVKLGIFIIGFYAISEQTMDYSLSLNLKQSWNDPRLKFKPKDENQTWLKFDKAWSKMWVPDTFFRNEKKAGFHAVTVENRLVIINTEGDVWYAMKISATLSCPMKLHKYPLDTQVCPMMLESFGYTSDVMKMVWMDDPVEVNKDMQLPQYIYTKHKLFDCSVNYTGGSFPCLQINFILQRNVGYFAIQVFFPTFLIVILSWVSFWISVDAVPARVSLGLLTVLTMTNLSIGINSNLPRVSYIKAIDIWMSACLLFVFSALCEYAFVNVASRHKVITKHAGILPSQEKPNCLGRIRKTLSRSPVPVPPLQGSALVPQATLGPLPKSARPLDGRARAERIDNISRKCFPLTFILFNVFYWVGYIHMVPDDYR</sequence>
<keyword evidence="2" id="KW-1003">Cell membrane</keyword>
<keyword evidence="8 16" id="KW-0472">Membrane</keyword>
<dbReference type="PANTHER" id="PTHR18945">
    <property type="entry name" value="NEUROTRANSMITTER GATED ION CHANNEL"/>
    <property type="match status" value="1"/>
</dbReference>
<feature type="transmembrane region" description="Helical" evidence="16">
    <location>
        <begin position="230"/>
        <end position="256"/>
    </location>
</feature>
<dbReference type="CDD" id="cd18991">
    <property type="entry name" value="LGIC_ECD_GlyR"/>
    <property type="match status" value="1"/>
</dbReference>
<evidence type="ECO:0000256" key="8">
    <source>
        <dbReference type="ARBA" id="ARBA00023136"/>
    </source>
</evidence>
<dbReference type="Pfam" id="PF02931">
    <property type="entry name" value="Neur_chan_LBD"/>
    <property type="match status" value="1"/>
</dbReference>
<comment type="subcellular location">
    <subcellularLocation>
        <location evidence="15">Postsynaptic cell membrane</location>
        <topology evidence="15">Multi-pass membrane protein</topology>
    </subcellularLocation>
</comment>